<keyword evidence="7" id="KW-0998">Cell outer membrane</keyword>
<dbReference type="NCBIfam" id="NF041518">
    <property type="entry name" value="choice_anch_Q"/>
    <property type="match status" value="3"/>
</dbReference>
<dbReference type="InterPro" id="IPR003368">
    <property type="entry name" value="POMP_repeat"/>
</dbReference>
<dbReference type="PANTHER" id="PTHR11319:SF35">
    <property type="entry name" value="OUTER MEMBRANE PROTEIN PMPC-RELATED"/>
    <property type="match status" value="1"/>
</dbReference>
<dbReference type="GO" id="GO:0005576">
    <property type="term" value="C:extracellular region"/>
    <property type="evidence" value="ECO:0007669"/>
    <property type="project" value="UniProtKB-SubCell"/>
</dbReference>
<keyword evidence="6" id="KW-0472">Membrane</keyword>
<dbReference type="Pfam" id="PF02415">
    <property type="entry name" value="Chlam_PMP"/>
    <property type="match status" value="7"/>
</dbReference>
<organism evidence="8 9">
    <name type="scientific">Gimesia panareensis</name>
    <dbReference type="NCBI Taxonomy" id="2527978"/>
    <lineage>
        <taxon>Bacteria</taxon>
        <taxon>Pseudomonadati</taxon>
        <taxon>Planctomycetota</taxon>
        <taxon>Planctomycetia</taxon>
        <taxon>Planctomycetales</taxon>
        <taxon>Planctomycetaceae</taxon>
        <taxon>Gimesia</taxon>
    </lineage>
</organism>
<dbReference type="InterPro" id="IPR012334">
    <property type="entry name" value="Pectin_lyas_fold"/>
</dbReference>
<dbReference type="SUPFAM" id="SSF51126">
    <property type="entry name" value="Pectin lyase-like"/>
    <property type="match status" value="5"/>
</dbReference>
<sequence>MFPFRWLNSLQDQFQSCLVRDRRRRQLQQHHSHAPRIARAVSLHAAETLEDRMLLTTFTVVNTNDSGEGSLRAAIEAANAQAGADEITFAATLKGQTIELASELQITDDLTIDGLGADPWRLSITIDAGYHSRIFNIDDNALSAIDVTISGLSLINGSADQGGAILSHENLTLSNMAFLENQAAGIGGAISSYRNQLTISNSLFDQNTAGSSGGGIYSLGSWITILSTSFLGNTSDRNGGGIYAAQDAVPARIEDCLFEDNTAVSGGGIYNTTMVYQFGSSELSIARTRFQNNTATDSGGGIFNGDSSISITDSSLTENTAARGGAINGRYNGSISLNSSTLSGNIATDYGGGIAYRGSLEIANSTLSGNQAHGSGGAIYQFGTNAYSLSEVIESVDLPISLLCDDGIPLQSSLTLSDSDLAATSSIAAVDNGISLCTLPLVIISNSLKISNSTITLNSAGVSGGGLAGFFGNDTQINNSIIAGNSASSSSQIQGIFDDGFNIIQDSIEGLLDPVLRDNGGPTLTHALLAGSTAIDAGDNQRVTESGLETDQRGGDYQRIYAGTVDIGAVEFHGLNLVVDTLSDADDGDYSSGHLSLREAIKLANQTIDTDQITFSNSLAGGTIMLESELLISSGMYIIGLGQEQLTLDGGNDSRIFRIDDGDTYSAAGVEISGLSLKHGNADRGGAILNYEDLLLSDVALSENEAAGDGGAIYHAGGQLTVTDSLFSGNVAWNNGGGIYNSHQDLNVQETTFYRNVSGAGGGGIYSIYGSKLKHSRPDTIPGPAFPVFRSVYTPIHFINDGDTENNVVAILHSSFLENEANSGGGVYMTQDDYSNWLWYCDVVTGLGGTAAVASQQNSDNLSLTGNTIVGCTFTGNTADKGGGLYNDGQLTLGESTFTENRADYGGGIYHGTGSLTIQNSTVSGNSATRSGGGIYSSPDYPISRTVYIELGFIQSEPLNFTPTVNELVFSGNGVEVTADLSAEQVALDSASSSFDTSSTNPFSAADTAISSDADLMYQVRSSSLHIQNSTITGNSAGVNGGGLYLTNADNSFIRSSNDITNSIIAGNTSPDNAQVKGEYDGDFNIVQDSIDGLLDPVLRDNGGPTKTHALLQGSAAINAGSNAAVEAAGLTTDQRGGTHQRIFDGTVDIGAVEFDAFSLVVDTLSDEDDGDYSAGRLSLREAIRLANQRIGADTITFAGTLAGQTIYLNGELLISDSLTIEADITDQIIIDAGHNGRVFTVDDGTDALIDVSLQGLTLTYGEAERGGAILNYENLVISDSEFVGNEASEHGGGIYHAGGLLTVANSRFFGNLAGQNGGGIYNDTHDMQIDGCEFVENRAQYHGGGVYNSQGIARIVFEPILLPAWGLIPTPDPDGPSDSENGSEFAPAPTLEYIEVAPFSISSVPNVTSISNSSFINNSAVAGGGLYSHYSSPYIDLMSSTFSASTTSGPEITDNIVDHCTFTENRAVDGAGIFQDGGALKITDSLINLNTATQAGGGIKNLGRLQVLNSTFSGNQATEGGALDNSFIARLLLEQCTLTENMATTYGGGINSRNGSMVLVNSTLSHNHAGRAGGGIRSSIFYFSRIIDSSQFVDSSSTGTEIANSGNAAAPVSYVHSSSLVQLVKQLTIINCTITGNTADLSGGGISDDGVVGAYSVFDITNSIIAGNSATESAQVEGEYDGDFNIIQDSIDGLLDSVLRDNGGPTWTHALLPGSAAINVGSNAAVEQAGLTTDQRGAGYERIKEGTVDIGAYEVQAPYTQIEMRFVNSRTRTSSGGEKSELPENRTWIDEWGNHWLEIWISTPGSTDAGIQSAGFNLNYNPQVAQAVSIEFGPAFTGAQSGAIDNSTGTVTGLSAETAQTDVGDDQYVLFARVLFESATGNETDANPGEQIVYPEFTLNHSHVRLVGGAISEVIQGAPLDSILYKNLYGPRTTRSVDSLQYDLPTSSLFNTDWWNELPFVDQGSADDSSQLSLIVLPYSQTLTTADLLLPLADERLLSDNLTQGENSQRTPESDTTELADWDTLIDGYFSELNDTSDLLSF</sequence>
<dbReference type="Proteomes" id="UP000320839">
    <property type="component" value="Chromosome"/>
</dbReference>
<evidence type="ECO:0000256" key="2">
    <source>
        <dbReference type="ARBA" id="ARBA00004442"/>
    </source>
</evidence>
<evidence type="ECO:0000256" key="4">
    <source>
        <dbReference type="ARBA" id="ARBA00022525"/>
    </source>
</evidence>
<evidence type="ECO:0000313" key="9">
    <source>
        <dbReference type="Proteomes" id="UP000320839"/>
    </source>
</evidence>
<evidence type="ECO:0000256" key="6">
    <source>
        <dbReference type="ARBA" id="ARBA00023136"/>
    </source>
</evidence>
<dbReference type="InterPro" id="IPR011050">
    <property type="entry name" value="Pectin_lyase_fold/virulence"/>
</dbReference>
<dbReference type="PANTHER" id="PTHR11319">
    <property type="entry name" value="G PROTEIN-COUPLED RECEPTOR-RELATED"/>
    <property type="match status" value="1"/>
</dbReference>
<gene>
    <name evidence="8" type="primary">pmpI</name>
    <name evidence="8" type="ORF">Pan153_59690</name>
</gene>
<comment type="subcellular location">
    <subcellularLocation>
        <location evidence="1">Cell envelope</location>
    </subcellularLocation>
    <subcellularLocation>
        <location evidence="2">Cell outer membrane</location>
    </subcellularLocation>
    <subcellularLocation>
        <location evidence="3">Secreted</location>
    </subcellularLocation>
</comment>
<protein>
    <submittedName>
        <fullName evidence="8">Putative outer membrane protein PmpI</fullName>
    </submittedName>
</protein>
<dbReference type="OrthoDB" id="292920at2"/>
<dbReference type="InterPro" id="IPR059226">
    <property type="entry name" value="Choice_anch_Q_dom"/>
</dbReference>
<dbReference type="EMBL" id="CP036317">
    <property type="protein sequence ID" value="QDV21281.1"/>
    <property type="molecule type" value="Genomic_DNA"/>
</dbReference>
<keyword evidence="5" id="KW-0732">Signal</keyword>
<dbReference type="NCBIfam" id="TIGR01376">
    <property type="entry name" value="POMP_repeat"/>
    <property type="match status" value="1"/>
</dbReference>
<dbReference type="Gene3D" id="2.160.20.10">
    <property type="entry name" value="Single-stranded right-handed beta-helix, Pectin lyase-like"/>
    <property type="match status" value="1"/>
</dbReference>
<evidence type="ECO:0000256" key="3">
    <source>
        <dbReference type="ARBA" id="ARBA00004613"/>
    </source>
</evidence>
<proteinExistence type="predicted"/>
<dbReference type="RefSeq" id="WP_145460001.1">
    <property type="nucleotide sequence ID" value="NZ_CP036317.1"/>
</dbReference>
<accession>A0A518FY91</accession>
<dbReference type="SMART" id="SM00710">
    <property type="entry name" value="PbH1"/>
    <property type="match status" value="18"/>
</dbReference>
<evidence type="ECO:0000256" key="7">
    <source>
        <dbReference type="ARBA" id="ARBA00023237"/>
    </source>
</evidence>
<evidence type="ECO:0000256" key="1">
    <source>
        <dbReference type="ARBA" id="ARBA00004196"/>
    </source>
</evidence>
<dbReference type="GO" id="GO:0009279">
    <property type="term" value="C:cell outer membrane"/>
    <property type="evidence" value="ECO:0007669"/>
    <property type="project" value="UniProtKB-SubCell"/>
</dbReference>
<name>A0A518FY91_9PLAN</name>
<dbReference type="InterPro" id="IPR006626">
    <property type="entry name" value="PbH1"/>
</dbReference>
<keyword evidence="4" id="KW-0964">Secreted</keyword>
<evidence type="ECO:0000256" key="5">
    <source>
        <dbReference type="ARBA" id="ARBA00022729"/>
    </source>
</evidence>
<reference evidence="8 9" key="1">
    <citation type="submission" date="2019-02" db="EMBL/GenBank/DDBJ databases">
        <title>Deep-cultivation of Planctomycetes and their phenomic and genomic characterization uncovers novel biology.</title>
        <authorList>
            <person name="Wiegand S."/>
            <person name="Jogler M."/>
            <person name="Boedeker C."/>
            <person name="Pinto D."/>
            <person name="Vollmers J."/>
            <person name="Rivas-Marin E."/>
            <person name="Kohn T."/>
            <person name="Peeters S.H."/>
            <person name="Heuer A."/>
            <person name="Rast P."/>
            <person name="Oberbeckmann S."/>
            <person name="Bunk B."/>
            <person name="Jeske O."/>
            <person name="Meyerdierks A."/>
            <person name="Storesund J.E."/>
            <person name="Kallscheuer N."/>
            <person name="Luecker S."/>
            <person name="Lage O.M."/>
            <person name="Pohl T."/>
            <person name="Merkel B.J."/>
            <person name="Hornburger P."/>
            <person name="Mueller R.-W."/>
            <person name="Bruemmer F."/>
            <person name="Labrenz M."/>
            <person name="Spormann A.M."/>
            <person name="Op den Camp H."/>
            <person name="Overmann J."/>
            <person name="Amann R."/>
            <person name="Jetten M.S.M."/>
            <person name="Mascher T."/>
            <person name="Medema M.H."/>
            <person name="Devos D.P."/>
            <person name="Kaster A.-K."/>
            <person name="Ovreas L."/>
            <person name="Rohde M."/>
            <person name="Galperin M.Y."/>
            <person name="Jogler C."/>
        </authorList>
    </citation>
    <scope>NUCLEOTIDE SEQUENCE [LARGE SCALE GENOMIC DNA]</scope>
    <source>
        <strain evidence="8 9">Pan153</strain>
    </source>
</reference>
<evidence type="ECO:0000313" key="8">
    <source>
        <dbReference type="EMBL" id="QDV21281.1"/>
    </source>
</evidence>